<dbReference type="EMBL" id="VEPZ02001741">
    <property type="protein sequence ID" value="KAE8658819.1"/>
    <property type="molecule type" value="Genomic_DNA"/>
</dbReference>
<dbReference type="Gene3D" id="1.10.10.60">
    <property type="entry name" value="Homeodomain-like"/>
    <property type="match status" value="1"/>
</dbReference>
<dbReference type="OrthoDB" id="60033at2759"/>
<dbReference type="SUPFAM" id="SSF46689">
    <property type="entry name" value="Homeodomain-like"/>
    <property type="match status" value="1"/>
</dbReference>
<comment type="caution">
    <text evidence="5">The sequence shown here is derived from an EMBL/GenBank/DDBJ whole genome shotgun (WGS) entry which is preliminary data.</text>
</comment>
<dbReference type="PANTHER" id="PTHR31442:SF29">
    <property type="entry name" value="HOMEODOMAIN-LIKE SUPERFAMILY PROTEIN"/>
    <property type="match status" value="1"/>
</dbReference>
<dbReference type="AlphaFoldDB" id="A0A6A2XK25"/>
<evidence type="ECO:0000256" key="3">
    <source>
        <dbReference type="ARBA" id="ARBA00023163"/>
    </source>
</evidence>
<gene>
    <name evidence="5" type="ORF">F3Y22_tig00116968pilonHSYRG00020</name>
</gene>
<sequence length="115" mass="12611">MPLSQSLITPHLALAFDIPNPNHNPRFAQPIPAESTANSGGDELVRTLEQPLLMWNPQPHKRSVDVASHLGIKIIMPLMSVAELTGENIASHLQKHHLYLNRIRGLSGGAKIANF</sequence>
<evidence type="ECO:0000313" key="5">
    <source>
        <dbReference type="EMBL" id="KAE8658819.1"/>
    </source>
</evidence>
<dbReference type="InterPro" id="IPR009057">
    <property type="entry name" value="Homeodomain-like_sf"/>
</dbReference>
<protein>
    <submittedName>
        <fullName evidence="5">G2/mitotic-specific cyclin-1 isoform 1</fullName>
    </submittedName>
</protein>
<dbReference type="GO" id="GO:0005634">
    <property type="term" value="C:nucleus"/>
    <property type="evidence" value="ECO:0007669"/>
    <property type="project" value="UniProtKB-SubCell"/>
</dbReference>
<accession>A0A6A2XK25</accession>
<reference evidence="5" key="1">
    <citation type="submission" date="2019-09" db="EMBL/GenBank/DDBJ databases">
        <title>Draft genome information of white flower Hibiscus syriacus.</title>
        <authorList>
            <person name="Kim Y.-M."/>
        </authorList>
    </citation>
    <scope>NUCLEOTIDE SEQUENCE [LARGE SCALE GENOMIC DNA]</scope>
    <source>
        <strain evidence="5">YM2019G1</strain>
    </source>
</reference>
<dbReference type="GO" id="GO:0003677">
    <property type="term" value="F:DNA binding"/>
    <property type="evidence" value="ECO:0007669"/>
    <property type="project" value="InterPro"/>
</dbReference>
<dbReference type="Proteomes" id="UP000436088">
    <property type="component" value="Unassembled WGS sequence"/>
</dbReference>
<dbReference type="InterPro" id="IPR044841">
    <property type="entry name" value="LUX/BOA-like"/>
</dbReference>
<proteinExistence type="predicted"/>
<keyword evidence="3" id="KW-0804">Transcription</keyword>
<dbReference type="NCBIfam" id="TIGR01557">
    <property type="entry name" value="myb_SHAQKYF"/>
    <property type="match status" value="1"/>
</dbReference>
<dbReference type="GO" id="GO:0003700">
    <property type="term" value="F:DNA-binding transcription factor activity"/>
    <property type="evidence" value="ECO:0007669"/>
    <property type="project" value="InterPro"/>
</dbReference>
<keyword evidence="6" id="KW-1185">Reference proteome</keyword>
<evidence type="ECO:0000256" key="1">
    <source>
        <dbReference type="ARBA" id="ARBA00004123"/>
    </source>
</evidence>
<keyword evidence="2" id="KW-0805">Transcription regulation</keyword>
<dbReference type="PANTHER" id="PTHR31442">
    <property type="entry name" value="HOMEODOMAIN-LIKE SUPERFAMILY PROTEIN-RELATED"/>
    <property type="match status" value="1"/>
</dbReference>
<keyword evidence="4" id="KW-0539">Nucleus</keyword>
<dbReference type="InterPro" id="IPR006447">
    <property type="entry name" value="Myb_dom_plants"/>
</dbReference>
<evidence type="ECO:0000256" key="2">
    <source>
        <dbReference type="ARBA" id="ARBA00023015"/>
    </source>
</evidence>
<evidence type="ECO:0000313" key="6">
    <source>
        <dbReference type="Proteomes" id="UP000436088"/>
    </source>
</evidence>
<organism evidence="5 6">
    <name type="scientific">Hibiscus syriacus</name>
    <name type="common">Rose of Sharon</name>
    <dbReference type="NCBI Taxonomy" id="106335"/>
    <lineage>
        <taxon>Eukaryota</taxon>
        <taxon>Viridiplantae</taxon>
        <taxon>Streptophyta</taxon>
        <taxon>Embryophyta</taxon>
        <taxon>Tracheophyta</taxon>
        <taxon>Spermatophyta</taxon>
        <taxon>Magnoliopsida</taxon>
        <taxon>eudicotyledons</taxon>
        <taxon>Gunneridae</taxon>
        <taxon>Pentapetalae</taxon>
        <taxon>rosids</taxon>
        <taxon>malvids</taxon>
        <taxon>Malvales</taxon>
        <taxon>Malvaceae</taxon>
        <taxon>Malvoideae</taxon>
        <taxon>Hibiscus</taxon>
    </lineage>
</organism>
<evidence type="ECO:0000256" key="4">
    <source>
        <dbReference type="ARBA" id="ARBA00023242"/>
    </source>
</evidence>
<name>A0A6A2XK25_HIBSY</name>
<comment type="subcellular location">
    <subcellularLocation>
        <location evidence="1">Nucleus</location>
    </subcellularLocation>
</comment>